<name>A0A1H3TQG9_9ACTN</name>
<accession>A0A1H3TQG9</accession>
<feature type="chain" id="PRO_5011558652" description="Streptogrisin C" evidence="1">
    <location>
        <begin position="25"/>
        <end position="415"/>
    </location>
</feature>
<proteinExistence type="predicted"/>
<dbReference type="InterPro" id="IPR033116">
    <property type="entry name" value="TRYPSIN_SER"/>
</dbReference>
<evidence type="ECO:0000313" key="3">
    <source>
        <dbReference type="Proteomes" id="UP000199632"/>
    </source>
</evidence>
<protein>
    <recommendedName>
        <fullName evidence="4">Streptogrisin C</fullName>
    </recommendedName>
</protein>
<dbReference type="InterPro" id="IPR009003">
    <property type="entry name" value="Peptidase_S1_PA"/>
</dbReference>
<evidence type="ECO:0000313" key="2">
    <source>
        <dbReference type="EMBL" id="SDZ52257.1"/>
    </source>
</evidence>
<organism evidence="2 3">
    <name type="scientific">Asanoa ishikariensis</name>
    <dbReference type="NCBI Taxonomy" id="137265"/>
    <lineage>
        <taxon>Bacteria</taxon>
        <taxon>Bacillati</taxon>
        <taxon>Actinomycetota</taxon>
        <taxon>Actinomycetes</taxon>
        <taxon>Micromonosporales</taxon>
        <taxon>Micromonosporaceae</taxon>
        <taxon>Asanoa</taxon>
    </lineage>
</organism>
<dbReference type="PROSITE" id="PS00135">
    <property type="entry name" value="TRYPSIN_SER"/>
    <property type="match status" value="1"/>
</dbReference>
<reference evidence="3" key="1">
    <citation type="submission" date="2016-10" db="EMBL/GenBank/DDBJ databases">
        <authorList>
            <person name="Varghese N."/>
            <person name="Submissions S."/>
        </authorList>
    </citation>
    <scope>NUCLEOTIDE SEQUENCE [LARGE SCALE GENOMIC DNA]</scope>
    <source>
        <strain evidence="3">DSM 44718</strain>
    </source>
</reference>
<feature type="signal peptide" evidence="1">
    <location>
        <begin position="1"/>
        <end position="24"/>
    </location>
</feature>
<keyword evidence="3" id="KW-1185">Reference proteome</keyword>
<dbReference type="InterPro" id="IPR043504">
    <property type="entry name" value="Peptidase_S1_PA_chymotrypsin"/>
</dbReference>
<dbReference type="AlphaFoldDB" id="A0A1H3TQG9"/>
<sequence>MRRPMVITSCVLAMTLIATSSAYAKERAIGGLNEISSVGFAASVDVEAMNSQFHRLEALAAAHPGGAGGTYFDEATGELVVRQVTNVEGGRLRSAVSLRSRLAGEVPVRFEATTVSMRRLEAATKALQESRSWAGASAASVHGVSLDRLAAQIVINASGDADALIAAAVKSTGLTPRVAISKAGKIPASRRVASSPYPGGTALFDYNVTAANHAPRLIDAFCTAGFRMTRGGTNSNWMTTAGHCGTNGTQFWNNGWNFRVSSNYQTLGTDVSMLAGQNGAGFSRNSWFGERDATTLNPVSGKNTGWPAIGSAVYVSGSNGGLVYGRVINTNIAGCAGYGSRVIELDTRTGNTNDGSVVGGDSGGPVTRWNTGTAATNDMVAVGTVSCSDRYEFVDVEPIHRIEAATGAVVVVGGT</sequence>
<dbReference type="Gene3D" id="2.40.10.10">
    <property type="entry name" value="Trypsin-like serine proteases"/>
    <property type="match status" value="2"/>
</dbReference>
<dbReference type="Proteomes" id="UP000199632">
    <property type="component" value="Unassembled WGS sequence"/>
</dbReference>
<keyword evidence="1" id="KW-0732">Signal</keyword>
<dbReference type="SUPFAM" id="SSF50494">
    <property type="entry name" value="Trypsin-like serine proteases"/>
    <property type="match status" value="1"/>
</dbReference>
<evidence type="ECO:0008006" key="4">
    <source>
        <dbReference type="Google" id="ProtNLM"/>
    </source>
</evidence>
<dbReference type="EMBL" id="FNQB01000003">
    <property type="protein sequence ID" value="SDZ52257.1"/>
    <property type="molecule type" value="Genomic_DNA"/>
</dbReference>
<evidence type="ECO:0000256" key="1">
    <source>
        <dbReference type="SAM" id="SignalP"/>
    </source>
</evidence>
<gene>
    <name evidence="2" type="ORF">SAMN05421684_6177</name>
</gene>